<proteinExistence type="predicted"/>
<keyword evidence="3" id="KW-0645">Protease</keyword>
<evidence type="ECO:0000256" key="7">
    <source>
        <dbReference type="ARBA" id="ARBA00023136"/>
    </source>
</evidence>
<dbReference type="AlphaFoldDB" id="M7N3V5"/>
<keyword evidence="6 8" id="KW-1133">Transmembrane helix</keyword>
<keyword evidence="4 8" id="KW-0812">Transmembrane</keyword>
<keyword evidence="10" id="KW-1185">Reference proteome</keyword>
<evidence type="ECO:0000256" key="2">
    <source>
        <dbReference type="ARBA" id="ARBA00022475"/>
    </source>
</evidence>
<dbReference type="NCBIfam" id="TIGR04128">
    <property type="entry name" value="exoso_Fjoh_1448"/>
    <property type="match status" value="1"/>
</dbReference>
<name>M7N3V5_9FLAO</name>
<dbReference type="EMBL" id="ANLA01000004">
    <property type="protein sequence ID" value="EMQ96419.1"/>
    <property type="molecule type" value="Genomic_DNA"/>
</dbReference>
<dbReference type="eggNOG" id="COG4083">
    <property type="taxonomic scope" value="Bacteria"/>
</dbReference>
<dbReference type="GO" id="GO:0006508">
    <property type="term" value="P:proteolysis"/>
    <property type="evidence" value="ECO:0007669"/>
    <property type="project" value="UniProtKB-KW"/>
</dbReference>
<protein>
    <recommendedName>
        <fullName evidence="11">Exosortase family protein XrtF</fullName>
    </recommendedName>
</protein>
<dbReference type="Pfam" id="PF09721">
    <property type="entry name" value="Exosortase_EpsH"/>
    <property type="match status" value="1"/>
</dbReference>
<keyword evidence="5" id="KW-0378">Hydrolase</keyword>
<reference evidence="9 10" key="1">
    <citation type="submission" date="2012-12" db="EMBL/GenBank/DDBJ databases">
        <title>Genome assembly of Formosa sp. AK20.</title>
        <authorList>
            <person name="Kumar R."/>
            <person name="Khatri I."/>
            <person name="Vaidya B."/>
            <person name="Subramanian S."/>
            <person name="Pinnaka A."/>
        </authorList>
    </citation>
    <scope>NUCLEOTIDE SEQUENCE [LARGE SCALE GENOMIC DNA]</scope>
    <source>
        <strain evidence="9 10">AK20</strain>
    </source>
</reference>
<dbReference type="PATRIC" id="fig|1137281.3.peg.908"/>
<dbReference type="InterPro" id="IPR026323">
    <property type="entry name" value="Exosortase-related_prot_XrtF"/>
</dbReference>
<evidence type="ECO:0000256" key="8">
    <source>
        <dbReference type="SAM" id="Phobius"/>
    </source>
</evidence>
<evidence type="ECO:0000256" key="4">
    <source>
        <dbReference type="ARBA" id="ARBA00022692"/>
    </source>
</evidence>
<dbReference type="GO" id="GO:0005886">
    <property type="term" value="C:plasma membrane"/>
    <property type="evidence" value="ECO:0007669"/>
    <property type="project" value="UniProtKB-SubCell"/>
</dbReference>
<dbReference type="NCBIfam" id="TIGR04178">
    <property type="entry name" value="exo_archaeo"/>
    <property type="match status" value="1"/>
</dbReference>
<evidence type="ECO:0000313" key="9">
    <source>
        <dbReference type="EMBL" id="EMQ96419.1"/>
    </source>
</evidence>
<dbReference type="InterPro" id="IPR019127">
    <property type="entry name" value="Exosortase"/>
</dbReference>
<comment type="caution">
    <text evidence="9">The sequence shown here is derived from an EMBL/GenBank/DDBJ whole genome shotgun (WGS) entry which is preliminary data.</text>
</comment>
<sequence>MYNFNERNNKFQLKDLLKKYKSVITFIFTFLLVYTVLTFAYKLYLQYGSSDVYYPDYMTNLVAKQSKELLETLGYHAQVIPHPDESSMKLIINNKYVARVIEGCNSVSVIILFASFIIAFTGKFKTTFFYLLAGSVLIYVANLVRVVILSVGLYHYPWRKDVLHTVIFPAIIYGMVCLLWLFWVNRFSNPKKHE</sequence>
<feature type="transmembrane region" description="Helical" evidence="8">
    <location>
        <begin position="128"/>
        <end position="156"/>
    </location>
</feature>
<dbReference type="InterPro" id="IPR026392">
    <property type="entry name" value="Exo/Archaeosortase_dom"/>
</dbReference>
<evidence type="ECO:0000256" key="3">
    <source>
        <dbReference type="ARBA" id="ARBA00022670"/>
    </source>
</evidence>
<gene>
    <name evidence="9" type="ORF">D778_02309</name>
</gene>
<dbReference type="GO" id="GO:0008233">
    <property type="term" value="F:peptidase activity"/>
    <property type="evidence" value="ECO:0007669"/>
    <property type="project" value="UniProtKB-KW"/>
</dbReference>
<evidence type="ECO:0000256" key="5">
    <source>
        <dbReference type="ARBA" id="ARBA00022801"/>
    </source>
</evidence>
<evidence type="ECO:0008006" key="11">
    <source>
        <dbReference type="Google" id="ProtNLM"/>
    </source>
</evidence>
<evidence type="ECO:0000256" key="1">
    <source>
        <dbReference type="ARBA" id="ARBA00004651"/>
    </source>
</evidence>
<evidence type="ECO:0000256" key="6">
    <source>
        <dbReference type="ARBA" id="ARBA00022989"/>
    </source>
</evidence>
<keyword evidence="2" id="KW-1003">Cell membrane</keyword>
<dbReference type="Proteomes" id="UP000012024">
    <property type="component" value="Unassembled WGS sequence"/>
</dbReference>
<feature type="transmembrane region" description="Helical" evidence="8">
    <location>
        <begin position="96"/>
        <end position="121"/>
    </location>
</feature>
<keyword evidence="7 8" id="KW-0472">Membrane</keyword>
<organism evidence="9 10">
    <name type="scientific">Xanthomarina gelatinilytica</name>
    <dbReference type="NCBI Taxonomy" id="1137281"/>
    <lineage>
        <taxon>Bacteria</taxon>
        <taxon>Pseudomonadati</taxon>
        <taxon>Bacteroidota</taxon>
        <taxon>Flavobacteriia</taxon>
        <taxon>Flavobacteriales</taxon>
        <taxon>Flavobacteriaceae</taxon>
        <taxon>Xanthomarina</taxon>
    </lineage>
</organism>
<feature type="transmembrane region" description="Helical" evidence="8">
    <location>
        <begin position="162"/>
        <end position="184"/>
    </location>
</feature>
<comment type="subcellular location">
    <subcellularLocation>
        <location evidence="1">Cell membrane</location>
        <topology evidence="1">Multi-pass membrane protein</topology>
    </subcellularLocation>
</comment>
<accession>M7N3V5</accession>
<evidence type="ECO:0000313" key="10">
    <source>
        <dbReference type="Proteomes" id="UP000012024"/>
    </source>
</evidence>
<feature type="transmembrane region" description="Helical" evidence="8">
    <location>
        <begin position="20"/>
        <end position="41"/>
    </location>
</feature>